<keyword evidence="3 5" id="KW-0732">Signal</keyword>
<dbReference type="InterPro" id="IPR044206">
    <property type="entry name" value="EGC1/2"/>
</dbReference>
<dbReference type="PANTHER" id="PTHR47295:SF2">
    <property type="entry name" value="EG45-LIKE DOMAIN CONTAINING PROTEIN 1-RELATED"/>
    <property type="match status" value="1"/>
</dbReference>
<accession>A0A2P6QTX8</accession>
<dbReference type="OMA" id="RCTGPRN"/>
<dbReference type="PANTHER" id="PTHR47295">
    <property type="entry name" value="EG45-LIKE DOMAIN CONTAINING PROTEIN 1-RELATED"/>
    <property type="match status" value="1"/>
</dbReference>
<dbReference type="FunFam" id="2.40.40.10:FF:000005">
    <property type="entry name" value="Barwin-related endoglucanase"/>
    <property type="match status" value="1"/>
</dbReference>
<organism evidence="7 8">
    <name type="scientific">Rosa chinensis</name>
    <name type="common">China rose</name>
    <dbReference type="NCBI Taxonomy" id="74649"/>
    <lineage>
        <taxon>Eukaryota</taxon>
        <taxon>Viridiplantae</taxon>
        <taxon>Streptophyta</taxon>
        <taxon>Embryophyta</taxon>
        <taxon>Tracheophyta</taxon>
        <taxon>Spermatophyta</taxon>
        <taxon>Magnoliopsida</taxon>
        <taxon>eudicotyledons</taxon>
        <taxon>Gunneridae</taxon>
        <taxon>Pentapetalae</taxon>
        <taxon>rosids</taxon>
        <taxon>fabids</taxon>
        <taxon>Rosales</taxon>
        <taxon>Rosaceae</taxon>
        <taxon>Rosoideae</taxon>
        <taxon>Rosoideae incertae sedis</taxon>
        <taxon>Rosa</taxon>
    </lineage>
</organism>
<evidence type="ECO:0000259" key="6">
    <source>
        <dbReference type="PROSITE" id="PS50842"/>
    </source>
</evidence>
<keyword evidence="2" id="KW-0964">Secreted</keyword>
<dbReference type="InterPro" id="IPR007112">
    <property type="entry name" value="Expansin/allergen_DPBB_dom"/>
</dbReference>
<evidence type="ECO:0000313" key="8">
    <source>
        <dbReference type="Proteomes" id="UP000238479"/>
    </source>
</evidence>
<dbReference type="AlphaFoldDB" id="A0A2P6QTX8"/>
<dbReference type="GO" id="GO:0009627">
    <property type="term" value="P:systemic acquired resistance"/>
    <property type="evidence" value="ECO:0007669"/>
    <property type="project" value="InterPro"/>
</dbReference>
<comment type="subcellular location">
    <subcellularLocation>
        <location evidence="1">Secreted</location>
    </subcellularLocation>
</comment>
<keyword evidence="4" id="KW-1133">Transmembrane helix</keyword>
<dbReference type="CDD" id="cd22269">
    <property type="entry name" value="DPBB_EG45-like"/>
    <property type="match status" value="1"/>
</dbReference>
<comment type="caution">
    <text evidence="7">The sequence shown here is derived from an EMBL/GenBank/DDBJ whole genome shotgun (WGS) entry which is preliminary data.</text>
</comment>
<evidence type="ECO:0000256" key="4">
    <source>
        <dbReference type="SAM" id="Phobius"/>
    </source>
</evidence>
<sequence>MGIQNILIILSMAACLMSTSMATPGIATFYTSYVREYLFKEILKLSFDEKFMILLFFYIGILFFMNLFCILKKPDTSQHSQSLTSMVLFTASACYGSTQQGVMIASAGDAIWNNGAACGKFVTVRCTGPRNPVPHPCTGASVRVKIVDHCPGCQSTLDLSKESFTKIANPVAGIINIDYY</sequence>
<feature type="domain" description="Expansin-like EG45" evidence="6">
    <location>
        <begin position="101"/>
        <end position="180"/>
    </location>
</feature>
<evidence type="ECO:0000256" key="3">
    <source>
        <dbReference type="ARBA" id="ARBA00022729"/>
    </source>
</evidence>
<feature type="signal peptide" evidence="5">
    <location>
        <begin position="1"/>
        <end position="22"/>
    </location>
</feature>
<dbReference type="EMBL" id="PDCK01000042">
    <property type="protein sequence ID" value="PRQ37635.1"/>
    <property type="molecule type" value="Genomic_DNA"/>
</dbReference>
<protein>
    <submittedName>
        <fullName evidence="7">Putative rlpA-like protein, double-psi beta-barrel</fullName>
    </submittedName>
</protein>
<keyword evidence="8" id="KW-1185">Reference proteome</keyword>
<keyword evidence="4" id="KW-0812">Transmembrane</keyword>
<reference evidence="7 8" key="1">
    <citation type="journal article" date="2018" name="Nat. Genet.">
        <title>The Rosa genome provides new insights in the design of modern roses.</title>
        <authorList>
            <person name="Bendahmane M."/>
        </authorList>
    </citation>
    <scope>NUCLEOTIDE SEQUENCE [LARGE SCALE GENOMIC DNA]</scope>
    <source>
        <strain evidence="8">cv. Old Blush</strain>
    </source>
</reference>
<evidence type="ECO:0000313" key="7">
    <source>
        <dbReference type="EMBL" id="PRQ37635.1"/>
    </source>
</evidence>
<dbReference type="Gene3D" id="2.40.40.10">
    <property type="entry name" value="RlpA-like domain"/>
    <property type="match status" value="1"/>
</dbReference>
<dbReference type="STRING" id="74649.A0A2P6QTX8"/>
<dbReference type="GO" id="GO:0048046">
    <property type="term" value="C:apoplast"/>
    <property type="evidence" value="ECO:0007669"/>
    <property type="project" value="InterPro"/>
</dbReference>
<evidence type="ECO:0000256" key="2">
    <source>
        <dbReference type="ARBA" id="ARBA00022525"/>
    </source>
</evidence>
<evidence type="ECO:0000256" key="5">
    <source>
        <dbReference type="SAM" id="SignalP"/>
    </source>
</evidence>
<dbReference type="Proteomes" id="UP000238479">
    <property type="component" value="Chromosome 4"/>
</dbReference>
<name>A0A2P6QTX8_ROSCH</name>
<dbReference type="SUPFAM" id="SSF50685">
    <property type="entry name" value="Barwin-like endoglucanases"/>
    <property type="match status" value="1"/>
</dbReference>
<dbReference type="PROSITE" id="PS50842">
    <property type="entry name" value="EXPANSIN_EG45"/>
    <property type="match status" value="1"/>
</dbReference>
<dbReference type="InterPro" id="IPR036908">
    <property type="entry name" value="RlpA-like_sf"/>
</dbReference>
<dbReference type="SMART" id="SM00837">
    <property type="entry name" value="DPBB_1"/>
    <property type="match status" value="1"/>
</dbReference>
<proteinExistence type="predicted"/>
<dbReference type="Gramene" id="PRQ37635">
    <property type="protein sequence ID" value="PRQ37635"/>
    <property type="gene ID" value="RchiOBHm_Chr4g0404821"/>
</dbReference>
<feature type="chain" id="PRO_5015157775" evidence="5">
    <location>
        <begin position="23"/>
        <end position="180"/>
    </location>
</feature>
<keyword evidence="4" id="KW-0472">Membrane</keyword>
<feature type="transmembrane region" description="Helical" evidence="4">
    <location>
        <begin position="51"/>
        <end position="71"/>
    </location>
</feature>
<dbReference type="Pfam" id="PF03330">
    <property type="entry name" value="DPBB_1"/>
    <property type="match status" value="1"/>
</dbReference>
<gene>
    <name evidence="7" type="ORF">RchiOBHm_Chr4g0404821</name>
</gene>
<evidence type="ECO:0000256" key="1">
    <source>
        <dbReference type="ARBA" id="ARBA00004613"/>
    </source>
</evidence>
<dbReference type="InterPro" id="IPR009009">
    <property type="entry name" value="RlpA-like_DPBB"/>
</dbReference>